<evidence type="ECO:0000313" key="2">
    <source>
        <dbReference type="EMBL" id="KAF0133797.1"/>
    </source>
</evidence>
<evidence type="ECO:0000259" key="1">
    <source>
        <dbReference type="PROSITE" id="PS50965"/>
    </source>
</evidence>
<sequence length="37" mass="4355">MAFKAAKIREYEKQIDQMVYKFYGLTEVEIKVVEGAK</sequence>
<reference evidence="2 3" key="1">
    <citation type="submission" date="2019-12" db="EMBL/GenBank/DDBJ databases">
        <authorList>
            <person name="Wolfe R."/>
            <person name="Danczak R."/>
            <person name="Wilkins M."/>
        </authorList>
    </citation>
    <scope>NUCLEOTIDE SEQUENCE [LARGE SCALE GENOMIC DNA]</scope>
    <source>
        <strain evidence="2">X2_MaxBin.013</strain>
    </source>
</reference>
<dbReference type="AlphaFoldDB" id="A0A833NWT0"/>
<proteinExistence type="predicted"/>
<dbReference type="PROSITE" id="PS50965">
    <property type="entry name" value="NERD"/>
    <property type="match status" value="1"/>
</dbReference>
<name>A0A833NWT0_UNCSA</name>
<gene>
    <name evidence="2" type="ORF">FD145_1113</name>
</gene>
<feature type="domain" description="NERD" evidence="1">
    <location>
        <begin position="1"/>
        <end position="37"/>
    </location>
</feature>
<protein>
    <recommendedName>
        <fullName evidence="1">NERD domain-containing protein</fullName>
    </recommendedName>
</protein>
<comment type="caution">
    <text evidence="2">The sequence shown here is derived from an EMBL/GenBank/DDBJ whole genome shotgun (WGS) entry which is preliminary data.</text>
</comment>
<dbReference type="Proteomes" id="UP000488506">
    <property type="component" value="Unassembled WGS sequence"/>
</dbReference>
<dbReference type="InterPro" id="IPR011528">
    <property type="entry name" value="NERD"/>
</dbReference>
<accession>A0A833NWT0</accession>
<dbReference type="EMBL" id="WPAF01000018">
    <property type="protein sequence ID" value="KAF0133797.1"/>
    <property type="molecule type" value="Genomic_DNA"/>
</dbReference>
<evidence type="ECO:0000313" key="3">
    <source>
        <dbReference type="Proteomes" id="UP000488506"/>
    </source>
</evidence>
<organism evidence="2 3">
    <name type="scientific">Candidatus Saganbacteria bacterium</name>
    <dbReference type="NCBI Taxonomy" id="2575572"/>
    <lineage>
        <taxon>Bacteria</taxon>
        <taxon>Bacillati</taxon>
        <taxon>Saganbacteria</taxon>
    </lineage>
</organism>